<sequence length="689" mass="72117">MGDSSISVGLEILPRDIAGNTPTVELVVTGSTRLEISGLRLAVDQVGAGIPVVLDPAGGWHLRLGELQIYPPAGAMASIELPAFSGGGYLEHLDPDVWRGAVTARVGPVAVNGLLIISGGDDGFSLLVLLAGEFTPPIQLSFGFTLVGVGGMVGINRGPNVKALTAAAGSGDLSRLLFPQDAVVDAPRLLPVLDNCFPASPGDFIVGPMLKLGWGTPTFVSATIGVLMSSTAVVVVGRAAITLPFEQAALIRLEGLLLGIITPSLVILQATLANSHIVGIPIDGEIRFLSRSGPGAVVAFSAGGFHPDFTPPEHMTGMKRIGTEISPGPILRARLGVYLAVTTNTVQFGAEAELVVGFDEFNINGHFKFDALFVFDPFAFQADISARVAIEVAGFDVGSVGMRGHLSGPAPYRISGHAEVSLGLDDIDVDLPTLTWGASSARPLPPARDPVGVLADQIWTVANWAPGDPPTLLSRLHPRLGADVIAVHPMGQVSFRQHAVPMNIPLQRMDGVPLAEPVTVGITAKDVLPNQLHWQTVEFVPSQFFTYDRQKALSSAGFVDCAGGFDYKPEAAVVAADAQPREPTPEVSVLGDGQPFWRLITATLPEDVFRLRRDLVPKELPPKVLLREPGLAAIASVHDLADHTADVTAVAGIAGLPGHIGMAAGLLDQLEVGGLAVSNLQSVPAWELS</sequence>
<keyword evidence="1" id="KW-0472">Membrane</keyword>
<name>A0A0J6WNF0_MYCCU</name>
<keyword evidence="1" id="KW-1133">Transmembrane helix</keyword>
<feature type="transmembrane region" description="Helical" evidence="1">
    <location>
        <begin position="253"/>
        <end position="272"/>
    </location>
</feature>
<feature type="domain" description="DUF6603" evidence="2">
    <location>
        <begin position="25"/>
        <end position="549"/>
    </location>
</feature>
<dbReference type="PATRIC" id="fig|1800.3.peg.910"/>
<evidence type="ECO:0000256" key="1">
    <source>
        <dbReference type="SAM" id="Phobius"/>
    </source>
</evidence>
<dbReference type="OrthoDB" id="535891at2"/>
<reference evidence="3 4" key="1">
    <citation type="journal article" date="2015" name="Genome Biol. Evol.">
        <title>Characterization of Three Mycobacterium spp. with Potential Use in Bioremediation by Genome Sequencing and Comparative Genomics.</title>
        <authorList>
            <person name="Das S."/>
            <person name="Pettersson B.M."/>
            <person name="Behra P.R."/>
            <person name="Ramesh M."/>
            <person name="Dasgupta S."/>
            <person name="Bhattacharya A."/>
            <person name="Kirsebom L.A."/>
        </authorList>
    </citation>
    <scope>NUCLEOTIDE SEQUENCE [LARGE SCALE GENOMIC DNA]</scope>
    <source>
        <strain evidence="3 4">DSM 44219</strain>
    </source>
</reference>
<dbReference type="Pfam" id="PF20248">
    <property type="entry name" value="DUF6603"/>
    <property type="match status" value="1"/>
</dbReference>
<dbReference type="AlphaFoldDB" id="A0A0J6WNF0"/>
<dbReference type="RefSeq" id="WP_048417016.1">
    <property type="nucleotide sequence ID" value="NZ_JYNX01000019.1"/>
</dbReference>
<keyword evidence="1" id="KW-0812">Transmembrane</keyword>
<proteinExistence type="predicted"/>
<protein>
    <recommendedName>
        <fullName evidence="2">DUF6603 domain-containing protein</fullName>
    </recommendedName>
</protein>
<dbReference type="InterPro" id="IPR046538">
    <property type="entry name" value="DUF6603"/>
</dbReference>
<comment type="caution">
    <text evidence="3">The sequence shown here is derived from an EMBL/GenBank/DDBJ whole genome shotgun (WGS) entry which is preliminary data.</text>
</comment>
<dbReference type="Proteomes" id="UP000036176">
    <property type="component" value="Unassembled WGS sequence"/>
</dbReference>
<evidence type="ECO:0000313" key="3">
    <source>
        <dbReference type="EMBL" id="KMO84104.1"/>
    </source>
</evidence>
<accession>A0A0J6WNF0</accession>
<keyword evidence="4" id="KW-1185">Reference proteome</keyword>
<gene>
    <name evidence="3" type="ORF">MCHUDSM44219_00909</name>
</gene>
<evidence type="ECO:0000313" key="4">
    <source>
        <dbReference type="Proteomes" id="UP000036176"/>
    </source>
</evidence>
<evidence type="ECO:0000259" key="2">
    <source>
        <dbReference type="Pfam" id="PF20248"/>
    </source>
</evidence>
<organism evidence="3 4">
    <name type="scientific">Mycolicibacterium chubuense</name>
    <name type="common">Mycobacterium chubuense</name>
    <dbReference type="NCBI Taxonomy" id="1800"/>
    <lineage>
        <taxon>Bacteria</taxon>
        <taxon>Bacillati</taxon>
        <taxon>Actinomycetota</taxon>
        <taxon>Actinomycetes</taxon>
        <taxon>Mycobacteriales</taxon>
        <taxon>Mycobacteriaceae</taxon>
        <taxon>Mycolicibacterium</taxon>
    </lineage>
</organism>
<dbReference type="EMBL" id="JYNX01000019">
    <property type="protein sequence ID" value="KMO84104.1"/>
    <property type="molecule type" value="Genomic_DNA"/>
</dbReference>
<feature type="transmembrane region" description="Helical" evidence="1">
    <location>
        <begin position="219"/>
        <end position="241"/>
    </location>
</feature>